<feature type="region of interest" description="Disordered" evidence="1">
    <location>
        <begin position="188"/>
        <end position="213"/>
    </location>
</feature>
<evidence type="ECO:0008006" key="4">
    <source>
        <dbReference type="Google" id="ProtNLM"/>
    </source>
</evidence>
<keyword evidence="2" id="KW-1133">Transmembrane helix</keyword>
<evidence type="ECO:0000256" key="2">
    <source>
        <dbReference type="SAM" id="Phobius"/>
    </source>
</evidence>
<reference evidence="3" key="1">
    <citation type="journal article" date="2014" name="Front. Microbiol.">
        <title>High frequency of phylogenetically diverse reductive dehalogenase-homologous genes in deep subseafloor sedimentary metagenomes.</title>
        <authorList>
            <person name="Kawai M."/>
            <person name="Futagami T."/>
            <person name="Toyoda A."/>
            <person name="Takaki Y."/>
            <person name="Nishi S."/>
            <person name="Hori S."/>
            <person name="Arai W."/>
            <person name="Tsubouchi T."/>
            <person name="Morono Y."/>
            <person name="Uchiyama I."/>
            <person name="Ito T."/>
            <person name="Fujiyama A."/>
            <person name="Inagaki F."/>
            <person name="Takami H."/>
        </authorList>
    </citation>
    <scope>NUCLEOTIDE SEQUENCE</scope>
    <source>
        <strain evidence="3">Expedition CK06-06</strain>
    </source>
</reference>
<proteinExistence type="predicted"/>
<dbReference type="EMBL" id="BARU01039632">
    <property type="protein sequence ID" value="GAH83223.1"/>
    <property type="molecule type" value="Genomic_DNA"/>
</dbReference>
<evidence type="ECO:0000256" key="1">
    <source>
        <dbReference type="SAM" id="MobiDB-lite"/>
    </source>
</evidence>
<keyword evidence="2" id="KW-0472">Membrane</keyword>
<feature type="transmembrane region" description="Helical" evidence="2">
    <location>
        <begin position="160"/>
        <end position="179"/>
    </location>
</feature>
<organism evidence="3">
    <name type="scientific">marine sediment metagenome</name>
    <dbReference type="NCBI Taxonomy" id="412755"/>
    <lineage>
        <taxon>unclassified sequences</taxon>
        <taxon>metagenomes</taxon>
        <taxon>ecological metagenomes</taxon>
    </lineage>
</organism>
<protein>
    <recommendedName>
        <fullName evidence="4">Zinc-ribbon domain-containing protein</fullName>
    </recommendedName>
</protein>
<keyword evidence="2" id="KW-0812">Transmembrane</keyword>
<dbReference type="AlphaFoldDB" id="X1KME6"/>
<comment type="caution">
    <text evidence="3">The sequence shown here is derived from an EMBL/GenBank/DDBJ whole genome shotgun (WGS) entry which is preliminary data.</text>
</comment>
<feature type="non-terminal residue" evidence="3">
    <location>
        <position position="238"/>
    </location>
</feature>
<sequence>YWTEWWYLRSGSEIQYEFNASGQIDFFIADGYDFYDWEQEGSPTFSWSETNVNQSSGTFVVGISQDYYIVWYNEGVSSVNVDFTINYTATGVINFTGIYTQEVQEGITLSGSYSVPSSGNWYFFIYFDPMLSPEESTTITFDVTYNTGVTSQERWFDIQWILIIVLVVVIIILLAAVVARRGQKKLKLKTPEQPSTKPSPYKKTPTTAPEKVQKCKRCKAPIKPDSKFCTNCGGKIEG</sequence>
<feature type="non-terminal residue" evidence="3">
    <location>
        <position position="1"/>
    </location>
</feature>
<name>X1KME6_9ZZZZ</name>
<gene>
    <name evidence="3" type="ORF">S03H2_61395</name>
</gene>
<evidence type="ECO:0000313" key="3">
    <source>
        <dbReference type="EMBL" id="GAH83223.1"/>
    </source>
</evidence>
<accession>X1KME6</accession>
<feature type="compositionally biased region" description="Low complexity" evidence="1">
    <location>
        <begin position="194"/>
        <end position="207"/>
    </location>
</feature>